<proteinExistence type="predicted"/>
<dbReference type="PIRSF" id="PIRSF027982">
    <property type="entry name" value="Reductase_EryCV_prd"/>
    <property type="match status" value="1"/>
</dbReference>
<dbReference type="PANTHER" id="PTHR11228">
    <property type="entry name" value="RADICAL SAM DOMAIN PROTEIN"/>
    <property type="match status" value="1"/>
</dbReference>
<dbReference type="InterPro" id="IPR016863">
    <property type="entry name" value="DesII"/>
</dbReference>
<dbReference type="EMBL" id="AB089954">
    <property type="protein sequence ID" value="BAC57034.1"/>
    <property type="molecule type" value="Genomic_DNA"/>
</dbReference>
<dbReference type="Pfam" id="PF04055">
    <property type="entry name" value="Radical_SAM"/>
    <property type="match status" value="1"/>
</dbReference>
<protein>
    <submittedName>
        <fullName evidence="6">Reductase</fullName>
    </submittedName>
</protein>
<evidence type="ECO:0000256" key="3">
    <source>
        <dbReference type="ARBA" id="ARBA00023004"/>
    </source>
</evidence>
<evidence type="ECO:0000259" key="5">
    <source>
        <dbReference type="Pfam" id="PF04055"/>
    </source>
</evidence>
<dbReference type="GO" id="GO:0051539">
    <property type="term" value="F:4 iron, 4 sulfur cluster binding"/>
    <property type="evidence" value="ECO:0007669"/>
    <property type="project" value="InterPro"/>
</dbReference>
<dbReference type="SFLD" id="SFLDS00029">
    <property type="entry name" value="Radical_SAM"/>
    <property type="match status" value="1"/>
</dbReference>
<dbReference type="PANTHER" id="PTHR11228:SF7">
    <property type="entry name" value="PQQA PEPTIDE CYCLASE"/>
    <property type="match status" value="1"/>
</dbReference>
<evidence type="ECO:0000256" key="2">
    <source>
        <dbReference type="ARBA" id="ARBA00022723"/>
    </source>
</evidence>
<dbReference type="SFLD" id="SFLDF00425">
    <property type="entry name" value="dTDP-4-amino-4_6-dideoxy-D-glu"/>
    <property type="match status" value="1"/>
</dbReference>
<keyword evidence="1" id="KW-0949">S-adenosyl-L-methionine</keyword>
<dbReference type="AlphaFoldDB" id="Q83WE4"/>
<name>Q83WE4_MICGR</name>
<dbReference type="GO" id="GO:0046872">
    <property type="term" value="F:metal ion binding"/>
    <property type="evidence" value="ECO:0007669"/>
    <property type="project" value="UniProtKB-KW"/>
</dbReference>
<dbReference type="SFLD" id="SFLDG01116">
    <property type="entry name" value="DesII-like"/>
    <property type="match status" value="1"/>
</dbReference>
<keyword evidence="4" id="KW-0411">Iron-sulfur</keyword>
<dbReference type="InterPro" id="IPR058240">
    <property type="entry name" value="rSAM_sf"/>
</dbReference>
<dbReference type="GO" id="GO:0033068">
    <property type="term" value="P:macrolide biosynthetic process"/>
    <property type="evidence" value="ECO:0007669"/>
    <property type="project" value="InterPro"/>
</dbReference>
<gene>
    <name evidence="6" type="primary">mydF</name>
</gene>
<dbReference type="InterPro" id="IPR050377">
    <property type="entry name" value="Radical_SAM_PqqE_MftC-like"/>
</dbReference>
<evidence type="ECO:0000313" key="6">
    <source>
        <dbReference type="EMBL" id="BAC57034.1"/>
    </source>
</evidence>
<reference evidence="6" key="1">
    <citation type="journal article" date="2003" name="FEMS Microbiol. Lett.">
        <title>Organization of the biosynthetic gene cluster for the polyketide macrolide mycinamicin in Micromonospora griseorubida.</title>
        <authorList>
            <person name="Anzai Y."/>
            <person name="Saito N."/>
            <person name="Tanaka M."/>
            <person name="Kinoshita K."/>
            <person name="Koyama Y."/>
            <person name="Kato F."/>
        </authorList>
    </citation>
    <scope>NUCLEOTIDE SEQUENCE</scope>
</reference>
<keyword evidence="3" id="KW-0408">Iron</keyword>
<dbReference type="InterPro" id="IPR013785">
    <property type="entry name" value="Aldolase_TIM"/>
</dbReference>
<keyword evidence="2" id="KW-0479">Metal-binding</keyword>
<dbReference type="GO" id="GO:0016841">
    <property type="term" value="F:ammonia-lyase activity"/>
    <property type="evidence" value="ECO:0007669"/>
    <property type="project" value="InterPro"/>
</dbReference>
<feature type="domain" description="Radical SAM core" evidence="5">
    <location>
        <begin position="137"/>
        <end position="291"/>
    </location>
</feature>
<sequence>MGPRTSALSSSITTCTRPHADLTAATDDLRHRLTAVVGLTEPDAATVAAPLVRLAVIFGNRPFTLLEQARDELRVDRPAFRRLLDIFSQVPELRTAVESGPAGKYWRNTVLPLERRCAVEAALRHEPVFPRIVGLYPGLTCMFRCHFCVRVTGARYEASLLDSGTALLASVIDELPRDNPDATYLSGGLEPLTNPKVGTLASRAAARGQRVTIYTNAFALTDQTLRHQPGLWDLHAVRVSLYGLDDEEYEATTGKRKAFERVRANLRHFQKLRAERGSPVRLGMTYLVLPGRAARLLDLVDFIADLNEAAPDRPIDFLNVREDYSSRPDGALSPDERAELRDSLGRFEARALDRAPTLSIDFGYALESMRMGMDAEMIRIRPETMRPSAHPQIAVQVDLRGDVYLYREAGFPDLAGADRYIAGRIGPDTSLAEVVRNFVASGRRIAAQPGDEYFMDGFDQAVTARLNQLTTDRADGWGDARGFLR</sequence>
<dbReference type="InterPro" id="IPR007197">
    <property type="entry name" value="rSAM"/>
</dbReference>
<dbReference type="CDD" id="cd01335">
    <property type="entry name" value="Radical_SAM"/>
    <property type="match status" value="1"/>
</dbReference>
<evidence type="ECO:0000256" key="1">
    <source>
        <dbReference type="ARBA" id="ARBA00022691"/>
    </source>
</evidence>
<dbReference type="NCBIfam" id="TIGR04426">
    <property type="entry name" value="rSAM_desII"/>
    <property type="match status" value="1"/>
</dbReference>
<dbReference type="Gene3D" id="3.20.20.70">
    <property type="entry name" value="Aldolase class I"/>
    <property type="match status" value="1"/>
</dbReference>
<evidence type="ECO:0000256" key="4">
    <source>
        <dbReference type="ARBA" id="ARBA00023014"/>
    </source>
</evidence>
<dbReference type="SUPFAM" id="SSF102114">
    <property type="entry name" value="Radical SAM enzymes"/>
    <property type="match status" value="1"/>
</dbReference>
<organism evidence="6">
    <name type="scientific">Micromonospora griseorubida</name>
    <dbReference type="NCBI Taxonomy" id="28040"/>
    <lineage>
        <taxon>Bacteria</taxon>
        <taxon>Bacillati</taxon>
        <taxon>Actinomycetota</taxon>
        <taxon>Actinomycetes</taxon>
        <taxon>Micromonosporales</taxon>
        <taxon>Micromonosporaceae</taxon>
        <taxon>Micromonospora</taxon>
    </lineage>
</organism>
<accession>Q83WE4</accession>